<dbReference type="OrthoDB" id="6407116at2759"/>
<feature type="domain" description="BEN" evidence="1">
    <location>
        <begin position="88"/>
        <end position="194"/>
    </location>
</feature>
<dbReference type="Pfam" id="PF10523">
    <property type="entry name" value="BEN"/>
    <property type="match status" value="1"/>
</dbReference>
<comment type="caution">
    <text evidence="2">The sequence shown here is derived from an EMBL/GenBank/DDBJ whole genome shotgun (WGS) entry which is preliminary data.</text>
</comment>
<dbReference type="GO" id="GO:0000183">
    <property type="term" value="P:rDNA heterochromatin formation"/>
    <property type="evidence" value="ECO:0007669"/>
    <property type="project" value="InterPro"/>
</dbReference>
<dbReference type="InterPro" id="IPR018379">
    <property type="entry name" value="BEN_domain"/>
</dbReference>
<evidence type="ECO:0000313" key="3">
    <source>
        <dbReference type="Proteomes" id="UP000499080"/>
    </source>
</evidence>
<dbReference type="Proteomes" id="UP000499080">
    <property type="component" value="Unassembled WGS sequence"/>
</dbReference>
<proteinExistence type="predicted"/>
<dbReference type="PANTHER" id="PTHR28665:SF1">
    <property type="entry name" value="BEN DOMAIN-CONTAINING PROTEIN 3"/>
    <property type="match status" value="1"/>
</dbReference>
<organism evidence="2 3">
    <name type="scientific">Araneus ventricosus</name>
    <name type="common">Orbweaver spider</name>
    <name type="synonym">Epeira ventricosa</name>
    <dbReference type="NCBI Taxonomy" id="182803"/>
    <lineage>
        <taxon>Eukaryota</taxon>
        <taxon>Metazoa</taxon>
        <taxon>Ecdysozoa</taxon>
        <taxon>Arthropoda</taxon>
        <taxon>Chelicerata</taxon>
        <taxon>Arachnida</taxon>
        <taxon>Araneae</taxon>
        <taxon>Araneomorphae</taxon>
        <taxon>Entelegynae</taxon>
        <taxon>Araneoidea</taxon>
        <taxon>Araneidae</taxon>
        <taxon>Araneus</taxon>
    </lineage>
</organism>
<gene>
    <name evidence="2" type="ORF">AVEN_189392_1</name>
</gene>
<name>A0A4Y2HAP3_ARAVE</name>
<reference evidence="2 3" key="1">
    <citation type="journal article" date="2019" name="Sci. Rep.">
        <title>Orb-weaving spider Araneus ventricosus genome elucidates the spidroin gene catalogue.</title>
        <authorList>
            <person name="Kono N."/>
            <person name="Nakamura H."/>
            <person name="Ohtoshi R."/>
            <person name="Moran D.A.P."/>
            <person name="Shinohara A."/>
            <person name="Yoshida Y."/>
            <person name="Fujiwara M."/>
            <person name="Mori M."/>
            <person name="Tomita M."/>
            <person name="Arakawa K."/>
        </authorList>
    </citation>
    <scope>NUCLEOTIDE SEQUENCE [LARGE SCALE GENOMIC DNA]</scope>
</reference>
<sequence>MTGTDLFVNQPHCVAAVRPRDIELPSLFLSSGWVGFTLTTEHNQPYQNDPSTSDPPSCSVTAIAWQKRRFKFSLCEDYLTKNEPSWVQSPVYSMSSSHITYPSEEDLMCVYEKCQSHPSQFAVNLARMLFTHEELRNSNCRGVKQKNALDKQRLLFIRNAVVKFYQIPASYQTDVWKQCMQGIDTRCRQERRPKYKDIIASEFFSQI</sequence>
<accession>A0A4Y2HAP3</accession>
<dbReference type="AlphaFoldDB" id="A0A4Y2HAP3"/>
<keyword evidence="3" id="KW-1185">Reference proteome</keyword>
<evidence type="ECO:0000313" key="2">
    <source>
        <dbReference type="EMBL" id="GBM62178.1"/>
    </source>
</evidence>
<dbReference type="GO" id="GO:0003677">
    <property type="term" value="F:DNA binding"/>
    <property type="evidence" value="ECO:0007669"/>
    <property type="project" value="InterPro"/>
</dbReference>
<dbReference type="PROSITE" id="PS51457">
    <property type="entry name" value="BEN"/>
    <property type="match status" value="1"/>
</dbReference>
<protein>
    <recommendedName>
        <fullName evidence="1">BEN domain-containing protein</fullName>
    </recommendedName>
</protein>
<dbReference type="SMART" id="SM01025">
    <property type="entry name" value="BEN"/>
    <property type="match status" value="1"/>
</dbReference>
<dbReference type="PANTHER" id="PTHR28665">
    <property type="entry name" value="BEN DOMAIN-CONTAINING PROTEIN 3"/>
    <property type="match status" value="1"/>
</dbReference>
<evidence type="ECO:0000259" key="1">
    <source>
        <dbReference type="PROSITE" id="PS51457"/>
    </source>
</evidence>
<dbReference type="GO" id="GO:0000792">
    <property type="term" value="C:heterochromatin"/>
    <property type="evidence" value="ECO:0007669"/>
    <property type="project" value="InterPro"/>
</dbReference>
<dbReference type="InterPro" id="IPR033583">
    <property type="entry name" value="BEND3"/>
</dbReference>
<dbReference type="EMBL" id="BGPR01001804">
    <property type="protein sequence ID" value="GBM62178.1"/>
    <property type="molecule type" value="Genomic_DNA"/>
</dbReference>